<dbReference type="Proteomes" id="UP001596152">
    <property type="component" value="Unassembled WGS sequence"/>
</dbReference>
<comment type="caution">
    <text evidence="1">The sequence shown here is derived from an EMBL/GenBank/DDBJ whole genome shotgun (WGS) entry which is preliminary data.</text>
</comment>
<name>A0ABW0FUW6_9CAUL</name>
<keyword evidence="2" id="KW-1185">Reference proteome</keyword>
<reference evidence="2" key="1">
    <citation type="journal article" date="2019" name="Int. J. Syst. Evol. Microbiol.">
        <title>The Global Catalogue of Microorganisms (GCM) 10K type strain sequencing project: providing services to taxonomists for standard genome sequencing and annotation.</title>
        <authorList>
            <consortium name="The Broad Institute Genomics Platform"/>
            <consortium name="The Broad Institute Genome Sequencing Center for Infectious Disease"/>
            <person name="Wu L."/>
            <person name="Ma J."/>
        </authorList>
    </citation>
    <scope>NUCLEOTIDE SEQUENCE [LARGE SCALE GENOMIC DNA]</scope>
    <source>
        <strain evidence="2">JCM 12125</strain>
    </source>
</reference>
<accession>A0ABW0FUW6</accession>
<evidence type="ECO:0000313" key="1">
    <source>
        <dbReference type="EMBL" id="MFC5345311.1"/>
    </source>
</evidence>
<dbReference type="EMBL" id="JBHSLF010000045">
    <property type="protein sequence ID" value="MFC5345311.1"/>
    <property type="molecule type" value="Genomic_DNA"/>
</dbReference>
<evidence type="ECO:0008006" key="3">
    <source>
        <dbReference type="Google" id="ProtNLM"/>
    </source>
</evidence>
<proteinExistence type="predicted"/>
<dbReference type="RefSeq" id="WP_374036573.1">
    <property type="nucleotide sequence ID" value="NZ_CP169082.1"/>
</dbReference>
<evidence type="ECO:0000313" key="2">
    <source>
        <dbReference type="Proteomes" id="UP001596152"/>
    </source>
</evidence>
<protein>
    <recommendedName>
        <fullName evidence="3">DNA-binding protein</fullName>
    </recommendedName>
</protein>
<organism evidence="1 2">
    <name type="scientific">Brevundimonas staleyi</name>
    <dbReference type="NCBI Taxonomy" id="74326"/>
    <lineage>
        <taxon>Bacteria</taxon>
        <taxon>Pseudomonadati</taxon>
        <taxon>Pseudomonadota</taxon>
        <taxon>Alphaproteobacteria</taxon>
        <taxon>Caulobacterales</taxon>
        <taxon>Caulobacteraceae</taxon>
        <taxon>Brevundimonas</taxon>
    </lineage>
</organism>
<sequence length="94" mass="10814">MTGPIPSDTVTVPGGEERDEDWLTRAEASTYLRRFGVRMKPSTLARALCVGADAPPCERIRNRAFYRRDLLRAWAETQRERPRPGRRRSVWSSP</sequence>
<gene>
    <name evidence="1" type="ORF">ACFPIE_15440</name>
</gene>